<gene>
    <name evidence="6" type="primary">LOC106477190</name>
</gene>
<feature type="domain" description="Clip" evidence="4">
    <location>
        <begin position="67"/>
        <end position="111"/>
    </location>
</feature>
<protein>
    <submittedName>
        <fullName evidence="6">Uncharacterized protein LOC106477190</fullName>
    </submittedName>
</protein>
<keyword evidence="2" id="KW-1015">Disulfide bond</keyword>
<keyword evidence="3" id="KW-1133">Transmembrane helix</keyword>
<feature type="non-terminal residue" evidence="6">
    <location>
        <position position="164"/>
    </location>
</feature>
<name>A0ABM1C2V8_LIMPO</name>
<dbReference type="Proteomes" id="UP000694941">
    <property type="component" value="Unplaced"/>
</dbReference>
<keyword evidence="5" id="KW-1185">Reference proteome</keyword>
<keyword evidence="3" id="KW-0812">Transmembrane</keyword>
<organism evidence="5 6">
    <name type="scientific">Limulus polyphemus</name>
    <name type="common">Atlantic horseshoe crab</name>
    <dbReference type="NCBI Taxonomy" id="6850"/>
    <lineage>
        <taxon>Eukaryota</taxon>
        <taxon>Metazoa</taxon>
        <taxon>Ecdysozoa</taxon>
        <taxon>Arthropoda</taxon>
        <taxon>Chelicerata</taxon>
        <taxon>Merostomata</taxon>
        <taxon>Xiphosura</taxon>
        <taxon>Limulidae</taxon>
        <taxon>Limulus</taxon>
    </lineage>
</organism>
<dbReference type="RefSeq" id="XP_013793235.1">
    <property type="nucleotide sequence ID" value="XM_013937781.1"/>
</dbReference>
<sequence length="164" mass="18202">MLVFNLVCTFNIVLLSNMEAVNIIWWCALYLHLLAGGSLTAANTRWKRQDLLYPAENTQSKANGISECLTHKNTKGSCRDVTMCEVLQAEIQRGLHPNICEWKGIIPIVCCPLSPTVTPVTTITTQSPANDRGCARVPVTISPAEFRREEAKGNPAKAGYWPWM</sequence>
<dbReference type="SMART" id="SM00680">
    <property type="entry name" value="CLIP"/>
    <property type="match status" value="1"/>
</dbReference>
<evidence type="ECO:0000313" key="5">
    <source>
        <dbReference type="Proteomes" id="UP000694941"/>
    </source>
</evidence>
<evidence type="ECO:0000259" key="4">
    <source>
        <dbReference type="PROSITE" id="PS51888"/>
    </source>
</evidence>
<keyword evidence="1" id="KW-0732">Signal</keyword>
<dbReference type="GeneID" id="106477190"/>
<dbReference type="InterPro" id="IPR022700">
    <property type="entry name" value="CLIP"/>
</dbReference>
<evidence type="ECO:0000256" key="2">
    <source>
        <dbReference type="ARBA" id="ARBA00023157"/>
    </source>
</evidence>
<evidence type="ECO:0000256" key="3">
    <source>
        <dbReference type="SAM" id="Phobius"/>
    </source>
</evidence>
<evidence type="ECO:0000256" key="1">
    <source>
        <dbReference type="ARBA" id="ARBA00022729"/>
    </source>
</evidence>
<evidence type="ECO:0000313" key="6">
    <source>
        <dbReference type="RefSeq" id="XP_013793235.1"/>
    </source>
</evidence>
<keyword evidence="3" id="KW-0472">Membrane</keyword>
<feature type="transmembrane region" description="Helical" evidence="3">
    <location>
        <begin position="23"/>
        <end position="42"/>
    </location>
</feature>
<proteinExistence type="predicted"/>
<reference evidence="6" key="1">
    <citation type="submission" date="2025-08" db="UniProtKB">
        <authorList>
            <consortium name="RefSeq"/>
        </authorList>
    </citation>
    <scope>IDENTIFICATION</scope>
    <source>
        <tissue evidence="6">Muscle</tissue>
    </source>
</reference>
<accession>A0ABM1C2V8</accession>
<dbReference type="PROSITE" id="PS51888">
    <property type="entry name" value="CLIP"/>
    <property type="match status" value="1"/>
</dbReference>